<dbReference type="InterPro" id="IPR029021">
    <property type="entry name" value="Prot-tyrosine_phosphatase-like"/>
</dbReference>
<dbReference type="PANTHER" id="PTHR46163">
    <property type="entry name" value="TYROSINE-PROTEIN PHOSPHATASE-RELATED"/>
    <property type="match status" value="1"/>
</dbReference>
<accession>A0AA36CUE9</accession>
<dbReference type="Gene3D" id="3.90.190.10">
    <property type="entry name" value="Protein tyrosine phosphatase superfamily"/>
    <property type="match status" value="1"/>
</dbReference>
<name>A0AA36CUE9_9BILA</name>
<feature type="domain" description="Tyrosine-protein phosphatase" evidence="1">
    <location>
        <begin position="1"/>
        <end position="181"/>
    </location>
</feature>
<dbReference type="PROSITE" id="PS50055">
    <property type="entry name" value="TYR_PHOSPHATASE_PTP"/>
    <property type="match status" value="1"/>
</dbReference>
<dbReference type="Proteomes" id="UP001177023">
    <property type="component" value="Unassembled WGS sequence"/>
</dbReference>
<sequence>MLVEQGAQHVVVLCNFKEQGKDKCHPYWPRVVGETLVHGIYTVRLIKSEKMQWERASSADVTLYQLVVEVDCVVVHSFQLAHWQNWPDRSAPQPDSALLELLSRISDTKKPIVVHCSAGVGRTGVFALTMMIIERLQSGHKETIESAFNLIGLLRELRSYRANSVQTVAQYLYVIQIILTNCLQSGILEDSFRDEVNSFTIEGLKVAC</sequence>
<evidence type="ECO:0000313" key="4">
    <source>
        <dbReference type="Proteomes" id="UP001177023"/>
    </source>
</evidence>
<evidence type="ECO:0000313" key="3">
    <source>
        <dbReference type="EMBL" id="CAJ0575209.1"/>
    </source>
</evidence>
<dbReference type="SMART" id="SM00194">
    <property type="entry name" value="PTPc"/>
    <property type="match status" value="1"/>
</dbReference>
<dbReference type="SUPFAM" id="SSF52799">
    <property type="entry name" value="(Phosphotyrosine protein) phosphatases II"/>
    <property type="match status" value="1"/>
</dbReference>
<dbReference type="Pfam" id="PF00102">
    <property type="entry name" value="Y_phosphatase"/>
    <property type="match status" value="1"/>
</dbReference>
<dbReference type="InterPro" id="IPR000242">
    <property type="entry name" value="PTP_cat"/>
</dbReference>
<dbReference type="InterPro" id="IPR016130">
    <property type="entry name" value="Tyr_Pase_AS"/>
</dbReference>
<dbReference type="InterPro" id="IPR052782">
    <property type="entry name" value="Oocyte-zygote_transition_reg"/>
</dbReference>
<keyword evidence="4" id="KW-1185">Reference proteome</keyword>
<feature type="domain" description="Tyrosine specific protein phosphatases" evidence="2">
    <location>
        <begin position="96"/>
        <end position="172"/>
    </location>
</feature>
<protein>
    <recommendedName>
        <fullName evidence="5">Protein-tyrosine phosphatase</fullName>
    </recommendedName>
</protein>
<feature type="non-terminal residue" evidence="3">
    <location>
        <position position="1"/>
    </location>
</feature>
<evidence type="ECO:0000259" key="1">
    <source>
        <dbReference type="PROSITE" id="PS50055"/>
    </source>
</evidence>
<proteinExistence type="predicted"/>
<dbReference type="CDD" id="cd00047">
    <property type="entry name" value="PTPc"/>
    <property type="match status" value="1"/>
</dbReference>
<comment type="caution">
    <text evidence="3">The sequence shown here is derived from an EMBL/GenBank/DDBJ whole genome shotgun (WGS) entry which is preliminary data.</text>
</comment>
<dbReference type="PROSITE" id="PS50056">
    <property type="entry name" value="TYR_PHOSPHATASE_2"/>
    <property type="match status" value="1"/>
</dbReference>
<dbReference type="InterPro" id="IPR000387">
    <property type="entry name" value="Tyr_Pase_dom"/>
</dbReference>
<reference evidence="3" key="1">
    <citation type="submission" date="2023-06" db="EMBL/GenBank/DDBJ databases">
        <authorList>
            <person name="Delattre M."/>
        </authorList>
    </citation>
    <scope>NUCLEOTIDE SEQUENCE</scope>
    <source>
        <strain evidence="3">AF72</strain>
    </source>
</reference>
<dbReference type="SMART" id="SM00404">
    <property type="entry name" value="PTPc_motif"/>
    <property type="match status" value="1"/>
</dbReference>
<gene>
    <name evidence="3" type="ORF">MSPICULIGERA_LOCUS13524</name>
</gene>
<dbReference type="InterPro" id="IPR003595">
    <property type="entry name" value="Tyr_Pase_cat"/>
</dbReference>
<organism evidence="3 4">
    <name type="scientific">Mesorhabditis spiculigera</name>
    <dbReference type="NCBI Taxonomy" id="96644"/>
    <lineage>
        <taxon>Eukaryota</taxon>
        <taxon>Metazoa</taxon>
        <taxon>Ecdysozoa</taxon>
        <taxon>Nematoda</taxon>
        <taxon>Chromadorea</taxon>
        <taxon>Rhabditida</taxon>
        <taxon>Rhabditina</taxon>
        <taxon>Rhabditomorpha</taxon>
        <taxon>Rhabditoidea</taxon>
        <taxon>Rhabditidae</taxon>
        <taxon>Mesorhabditinae</taxon>
        <taxon>Mesorhabditis</taxon>
    </lineage>
</organism>
<dbReference type="GO" id="GO:0004725">
    <property type="term" value="F:protein tyrosine phosphatase activity"/>
    <property type="evidence" value="ECO:0007669"/>
    <property type="project" value="InterPro"/>
</dbReference>
<dbReference type="AlphaFoldDB" id="A0AA36CUE9"/>
<evidence type="ECO:0008006" key="5">
    <source>
        <dbReference type="Google" id="ProtNLM"/>
    </source>
</evidence>
<evidence type="ECO:0000259" key="2">
    <source>
        <dbReference type="PROSITE" id="PS50056"/>
    </source>
</evidence>
<dbReference type="PROSITE" id="PS00383">
    <property type="entry name" value="TYR_PHOSPHATASE_1"/>
    <property type="match status" value="1"/>
</dbReference>
<dbReference type="PRINTS" id="PR00700">
    <property type="entry name" value="PRTYPHPHTASE"/>
</dbReference>
<dbReference type="EMBL" id="CATQJA010002636">
    <property type="protein sequence ID" value="CAJ0575209.1"/>
    <property type="molecule type" value="Genomic_DNA"/>
</dbReference>